<evidence type="ECO:0000256" key="1">
    <source>
        <dbReference type="ARBA" id="ARBA00001933"/>
    </source>
</evidence>
<comment type="catalytic activity">
    <reaction evidence="10 11">
        <text>(1S,2R)-1-C-(indol-3-yl)glycerol 3-phosphate + L-serine = D-glyceraldehyde 3-phosphate + L-tryptophan + H2O</text>
        <dbReference type="Rhea" id="RHEA:10532"/>
        <dbReference type="ChEBI" id="CHEBI:15377"/>
        <dbReference type="ChEBI" id="CHEBI:33384"/>
        <dbReference type="ChEBI" id="CHEBI:57912"/>
        <dbReference type="ChEBI" id="CHEBI:58866"/>
        <dbReference type="ChEBI" id="CHEBI:59776"/>
        <dbReference type="EC" id="4.2.1.20"/>
    </reaction>
</comment>
<gene>
    <name evidence="11 13" type="primary">trpB</name>
    <name evidence="13" type="ORF">EBB06_06715</name>
</gene>
<dbReference type="CDD" id="cd06446">
    <property type="entry name" value="Trp-synth_B"/>
    <property type="match status" value="1"/>
</dbReference>
<evidence type="ECO:0000256" key="11">
    <source>
        <dbReference type="HAMAP-Rule" id="MF_00133"/>
    </source>
</evidence>
<keyword evidence="5 11" id="KW-0028">Amino-acid biosynthesis</keyword>
<evidence type="ECO:0000259" key="12">
    <source>
        <dbReference type="Pfam" id="PF00291"/>
    </source>
</evidence>
<evidence type="ECO:0000256" key="10">
    <source>
        <dbReference type="ARBA" id="ARBA00049047"/>
    </source>
</evidence>
<comment type="subunit">
    <text evidence="4 11">Tetramer of two alpha and two beta chains.</text>
</comment>
<evidence type="ECO:0000256" key="3">
    <source>
        <dbReference type="ARBA" id="ARBA00009982"/>
    </source>
</evidence>
<evidence type="ECO:0000313" key="13">
    <source>
        <dbReference type="EMBL" id="RXZ44223.1"/>
    </source>
</evidence>
<comment type="cofactor">
    <cofactor evidence="1 11">
        <name>pyridoxal 5'-phosphate</name>
        <dbReference type="ChEBI" id="CHEBI:597326"/>
    </cofactor>
</comment>
<evidence type="ECO:0000256" key="6">
    <source>
        <dbReference type="ARBA" id="ARBA00022822"/>
    </source>
</evidence>
<evidence type="ECO:0000256" key="7">
    <source>
        <dbReference type="ARBA" id="ARBA00022898"/>
    </source>
</evidence>
<organism evidence="13 14">
    <name type="scientific">Crenobacter cavernae</name>
    <dbReference type="NCBI Taxonomy" id="2290923"/>
    <lineage>
        <taxon>Bacteria</taxon>
        <taxon>Pseudomonadati</taxon>
        <taxon>Pseudomonadota</taxon>
        <taxon>Betaproteobacteria</taxon>
        <taxon>Neisseriales</taxon>
        <taxon>Neisseriaceae</taxon>
        <taxon>Crenobacter</taxon>
    </lineage>
</organism>
<dbReference type="EMBL" id="REGR01000004">
    <property type="protein sequence ID" value="RXZ44223.1"/>
    <property type="molecule type" value="Genomic_DNA"/>
</dbReference>
<dbReference type="PANTHER" id="PTHR48077">
    <property type="entry name" value="TRYPTOPHAN SYNTHASE-RELATED"/>
    <property type="match status" value="1"/>
</dbReference>
<feature type="domain" description="Tryptophan synthase beta chain-like PALP" evidence="12">
    <location>
        <begin position="58"/>
        <end position="382"/>
    </location>
</feature>
<keyword evidence="6 11" id="KW-0822">Tryptophan biosynthesis</keyword>
<dbReference type="InterPro" id="IPR006653">
    <property type="entry name" value="Trp_synth_b_CS"/>
</dbReference>
<keyword evidence="9 11" id="KW-0456">Lyase</keyword>
<comment type="similarity">
    <text evidence="3 11">Belongs to the TrpB family.</text>
</comment>
<dbReference type="NCBIfam" id="TIGR00263">
    <property type="entry name" value="trpB"/>
    <property type="match status" value="1"/>
</dbReference>
<dbReference type="Proteomes" id="UP000290682">
    <property type="component" value="Unassembled WGS sequence"/>
</dbReference>
<proteinExistence type="inferred from homology"/>
<dbReference type="Pfam" id="PF00291">
    <property type="entry name" value="PALP"/>
    <property type="match status" value="1"/>
</dbReference>
<dbReference type="InterPro" id="IPR001926">
    <property type="entry name" value="TrpB-like_PALP"/>
</dbReference>
<dbReference type="GO" id="GO:0004834">
    <property type="term" value="F:tryptophan synthase activity"/>
    <property type="evidence" value="ECO:0007669"/>
    <property type="project" value="UniProtKB-EC"/>
</dbReference>
<reference evidence="13 14" key="1">
    <citation type="submission" date="2018-10" db="EMBL/GenBank/DDBJ databases">
        <title>Draft genome of Fastidiocella sp. strain 375T, a bacterium isolated from a karstic cave dripping water.</title>
        <authorList>
            <person name="Coelho C."/>
            <person name="Verissimo A."/>
            <person name="Tiago I."/>
        </authorList>
    </citation>
    <scope>NUCLEOTIDE SEQUENCE [LARGE SCALE GENOMIC DNA]</scope>
    <source>
        <strain evidence="13 14">CAVE-375</strain>
    </source>
</reference>
<dbReference type="EC" id="4.2.1.20" evidence="11"/>
<keyword evidence="14" id="KW-1185">Reference proteome</keyword>
<accession>A0ABY0FDF8</accession>
<dbReference type="Gene3D" id="3.40.50.1100">
    <property type="match status" value="2"/>
</dbReference>
<dbReference type="SUPFAM" id="SSF53686">
    <property type="entry name" value="Tryptophan synthase beta subunit-like PLP-dependent enzymes"/>
    <property type="match status" value="1"/>
</dbReference>
<sequence length="399" mass="43077">MDRYDQPDARGHFGPYGGIYVAETLMAALDELNAEYARAKNDPAFWEEYHYELKHYVGRPSPVYHAKHLSEKLGGAQIYLKREDLNHTGAHKVNNTIGQALLARRMGKKRVIAETGAGQHGVASATVAARYGMECVVYMGAEDVKRQAPNVYRMKLLGATVVPVSSGSKTLKDALNEAMRDWVTNVDSTFYILGTAAGPHPYPMLVRDFQCVIGEESKVQMPEMIGRQPDVVVACVGGGSNAIGMFYPYIDVPGVRIVGVEAGGDGVASGRHAAPLSAGKPGVLHGFKSYLMQDENGQVIETHSVSAGLDYPGVGPEHSYLKDIGRAEYDAINDDEALAAFHELCRTEGIIPALESSHALAWAIKHAPSMDKDKVILVNLSGRGDKDINTVAGLSGIEL</sequence>
<dbReference type="PIRSF" id="PIRSF001413">
    <property type="entry name" value="Trp_syn_beta"/>
    <property type="match status" value="1"/>
</dbReference>
<evidence type="ECO:0000313" key="14">
    <source>
        <dbReference type="Proteomes" id="UP000290682"/>
    </source>
</evidence>
<dbReference type="HAMAP" id="MF_00133">
    <property type="entry name" value="Trp_synth_beta"/>
    <property type="match status" value="1"/>
</dbReference>
<dbReference type="InterPro" id="IPR036052">
    <property type="entry name" value="TrpB-like_PALP_sf"/>
</dbReference>
<comment type="caution">
    <text evidence="13">The sequence shown here is derived from an EMBL/GenBank/DDBJ whole genome shotgun (WGS) entry which is preliminary data.</text>
</comment>
<dbReference type="PROSITE" id="PS00168">
    <property type="entry name" value="TRP_SYNTHASE_BETA"/>
    <property type="match status" value="1"/>
</dbReference>
<dbReference type="PANTHER" id="PTHR48077:SF3">
    <property type="entry name" value="TRYPTOPHAN SYNTHASE"/>
    <property type="match status" value="1"/>
</dbReference>
<dbReference type="RefSeq" id="WP_129212444.1">
    <property type="nucleotide sequence ID" value="NZ_REGR01000004.1"/>
</dbReference>
<evidence type="ECO:0000256" key="5">
    <source>
        <dbReference type="ARBA" id="ARBA00022605"/>
    </source>
</evidence>
<comment type="pathway">
    <text evidence="2 11">Amino-acid biosynthesis; L-tryptophan biosynthesis; L-tryptophan from chorismate: step 5/5.</text>
</comment>
<comment type="function">
    <text evidence="11">The beta subunit is responsible for the synthesis of L-tryptophan from indole and L-serine.</text>
</comment>
<evidence type="ECO:0000256" key="9">
    <source>
        <dbReference type="ARBA" id="ARBA00023239"/>
    </source>
</evidence>
<evidence type="ECO:0000256" key="2">
    <source>
        <dbReference type="ARBA" id="ARBA00004733"/>
    </source>
</evidence>
<evidence type="ECO:0000256" key="8">
    <source>
        <dbReference type="ARBA" id="ARBA00023141"/>
    </source>
</evidence>
<keyword evidence="8 11" id="KW-0057">Aromatic amino acid biosynthesis</keyword>
<dbReference type="InterPro" id="IPR023026">
    <property type="entry name" value="Trp_synth_beta/beta-like"/>
</dbReference>
<name>A0ABY0FDF8_9NEIS</name>
<evidence type="ECO:0000256" key="4">
    <source>
        <dbReference type="ARBA" id="ARBA00011270"/>
    </source>
</evidence>
<dbReference type="InterPro" id="IPR006654">
    <property type="entry name" value="Trp_synth_beta"/>
</dbReference>
<protein>
    <recommendedName>
        <fullName evidence="11">Tryptophan synthase beta chain</fullName>
        <ecNumber evidence="11">4.2.1.20</ecNumber>
    </recommendedName>
</protein>
<keyword evidence="7 11" id="KW-0663">Pyridoxal phosphate</keyword>
<feature type="modified residue" description="N6-(pyridoxal phosphate)lysine" evidence="11">
    <location>
        <position position="92"/>
    </location>
</feature>